<gene>
    <name evidence="1" type="ORF">PsorP6_015835</name>
</gene>
<name>A0ACC0WPZ2_9STRA</name>
<keyword evidence="2" id="KW-1185">Reference proteome</keyword>
<dbReference type="EMBL" id="CM047589">
    <property type="protein sequence ID" value="KAI9920105.1"/>
    <property type="molecule type" value="Genomic_DNA"/>
</dbReference>
<evidence type="ECO:0000313" key="1">
    <source>
        <dbReference type="EMBL" id="KAI9920105.1"/>
    </source>
</evidence>
<organism evidence="1 2">
    <name type="scientific">Peronosclerospora sorghi</name>
    <dbReference type="NCBI Taxonomy" id="230839"/>
    <lineage>
        <taxon>Eukaryota</taxon>
        <taxon>Sar</taxon>
        <taxon>Stramenopiles</taxon>
        <taxon>Oomycota</taxon>
        <taxon>Peronosporomycetes</taxon>
        <taxon>Peronosporales</taxon>
        <taxon>Peronosporaceae</taxon>
        <taxon>Peronosclerospora</taxon>
    </lineage>
</organism>
<evidence type="ECO:0000313" key="2">
    <source>
        <dbReference type="Proteomes" id="UP001163321"/>
    </source>
</evidence>
<accession>A0ACC0WPZ2</accession>
<sequence length="288" mass="33647">MMRQTGSTKRVVDVSKLVDVDEEEKLLASISMLTNWAGEKLRLAFLRLALTVDPNWPVTPTDFFKLLDVPHNAFLLCNPLVSAVETYLERYNREHAQSETLYSVLAPSVDEKVLVASIARAKAVGAYRERGEEVERALVERWAMDNQALPHVLKILELRDQGYRVYDHVKLLEKYINLMNEQKTQEQIPLDLFTVLEESLKDGPLALVLTKEMGLESIPDERYERYENHLNALFARWEDAELDPILVKSKYFENVPDELQDDVERIVRRYRYFYLGRFESSFYDPRRS</sequence>
<reference evidence="1 2" key="1">
    <citation type="journal article" date="2022" name="bioRxiv">
        <title>The genome of the oomycete Peronosclerospora sorghi, a cosmopolitan pathogen of maize and sorghum, is inflated with dispersed pseudogenes.</title>
        <authorList>
            <person name="Fletcher K."/>
            <person name="Martin F."/>
            <person name="Isakeit T."/>
            <person name="Cavanaugh K."/>
            <person name="Magill C."/>
            <person name="Michelmore R."/>
        </authorList>
    </citation>
    <scope>NUCLEOTIDE SEQUENCE [LARGE SCALE GENOMIC DNA]</scope>
    <source>
        <strain evidence="1">P6</strain>
    </source>
</reference>
<comment type="caution">
    <text evidence="1">The sequence shown here is derived from an EMBL/GenBank/DDBJ whole genome shotgun (WGS) entry which is preliminary data.</text>
</comment>
<protein>
    <submittedName>
        <fullName evidence="1">Uncharacterized protein</fullName>
    </submittedName>
</protein>
<dbReference type="Proteomes" id="UP001163321">
    <property type="component" value="Chromosome 10"/>
</dbReference>
<proteinExistence type="predicted"/>